<sequence>MAAQAQAKKDELLPPPAPRPLTQPTNSFVFSPAPAHLQMAPPPRMTTTPTQVSVGRAEDEDLILAPAPRL</sequence>
<dbReference type="AlphaFoldDB" id="A0A1Y2HSP8"/>
<proteinExistence type="predicted"/>
<accession>A0A1Y2HSP8</accession>
<feature type="non-terminal residue" evidence="2">
    <location>
        <position position="70"/>
    </location>
</feature>
<evidence type="ECO:0000313" key="3">
    <source>
        <dbReference type="Proteomes" id="UP000193411"/>
    </source>
</evidence>
<protein>
    <submittedName>
        <fullName evidence="2">Uncharacterized protein</fullName>
    </submittedName>
</protein>
<reference evidence="2 3" key="1">
    <citation type="submission" date="2016-07" db="EMBL/GenBank/DDBJ databases">
        <title>Pervasive Adenine N6-methylation of Active Genes in Fungi.</title>
        <authorList>
            <consortium name="DOE Joint Genome Institute"/>
            <person name="Mondo S.J."/>
            <person name="Dannebaum R.O."/>
            <person name="Kuo R.C."/>
            <person name="Labutti K."/>
            <person name="Haridas S."/>
            <person name="Kuo A."/>
            <person name="Salamov A."/>
            <person name="Ahrendt S.R."/>
            <person name="Lipzen A."/>
            <person name="Sullivan W."/>
            <person name="Andreopoulos W.B."/>
            <person name="Clum A."/>
            <person name="Lindquist E."/>
            <person name="Daum C."/>
            <person name="Ramamoorthy G.K."/>
            <person name="Gryganskyi A."/>
            <person name="Culley D."/>
            <person name="Magnuson J.K."/>
            <person name="James T.Y."/>
            <person name="O'Malley M.A."/>
            <person name="Stajich J.E."/>
            <person name="Spatafora J.W."/>
            <person name="Visel A."/>
            <person name="Grigoriev I.V."/>
        </authorList>
    </citation>
    <scope>NUCLEOTIDE SEQUENCE [LARGE SCALE GENOMIC DNA]</scope>
    <source>
        <strain evidence="2 3">PL171</strain>
    </source>
</reference>
<comment type="caution">
    <text evidence="2">The sequence shown here is derived from an EMBL/GenBank/DDBJ whole genome shotgun (WGS) entry which is preliminary data.</text>
</comment>
<dbReference type="Proteomes" id="UP000193411">
    <property type="component" value="Unassembled WGS sequence"/>
</dbReference>
<keyword evidence="3" id="KW-1185">Reference proteome</keyword>
<feature type="region of interest" description="Disordered" evidence="1">
    <location>
        <begin position="1"/>
        <end position="70"/>
    </location>
</feature>
<gene>
    <name evidence="2" type="ORF">BCR44DRAFT_1430529</name>
</gene>
<name>A0A1Y2HSP8_9FUNG</name>
<evidence type="ECO:0000256" key="1">
    <source>
        <dbReference type="SAM" id="MobiDB-lite"/>
    </source>
</evidence>
<organism evidence="2 3">
    <name type="scientific">Catenaria anguillulae PL171</name>
    <dbReference type="NCBI Taxonomy" id="765915"/>
    <lineage>
        <taxon>Eukaryota</taxon>
        <taxon>Fungi</taxon>
        <taxon>Fungi incertae sedis</taxon>
        <taxon>Blastocladiomycota</taxon>
        <taxon>Blastocladiomycetes</taxon>
        <taxon>Blastocladiales</taxon>
        <taxon>Catenariaceae</taxon>
        <taxon>Catenaria</taxon>
    </lineage>
</organism>
<dbReference type="EMBL" id="MCFL01000012">
    <property type="protein sequence ID" value="ORZ37605.1"/>
    <property type="molecule type" value="Genomic_DNA"/>
</dbReference>
<evidence type="ECO:0000313" key="2">
    <source>
        <dbReference type="EMBL" id="ORZ37605.1"/>
    </source>
</evidence>